<protein>
    <submittedName>
        <fullName evidence="1">Uncharacterized protein</fullName>
    </submittedName>
</protein>
<dbReference type="EMBL" id="JAPTMU010000021">
    <property type="protein sequence ID" value="KAJ4925421.1"/>
    <property type="molecule type" value="Genomic_DNA"/>
</dbReference>
<keyword evidence="2" id="KW-1185">Reference proteome</keyword>
<feature type="non-terminal residue" evidence="1">
    <location>
        <position position="61"/>
    </location>
</feature>
<evidence type="ECO:0000313" key="1">
    <source>
        <dbReference type="EMBL" id="KAJ4925421.1"/>
    </source>
</evidence>
<name>A0AAD6F8J1_9TELE</name>
<gene>
    <name evidence="1" type="ORF">JOQ06_018153</name>
</gene>
<comment type="caution">
    <text evidence="1">The sequence shown here is derived from an EMBL/GenBank/DDBJ whole genome shotgun (WGS) entry which is preliminary data.</text>
</comment>
<evidence type="ECO:0000313" key="2">
    <source>
        <dbReference type="Proteomes" id="UP001219934"/>
    </source>
</evidence>
<sequence length="61" mass="6434">ARAVIDLSAGTINQTHSTLYSTRIIMDIGLFLLSGRLQGGGHSVEWSSGFGLNASVSVSKR</sequence>
<reference evidence="1" key="1">
    <citation type="submission" date="2022-11" db="EMBL/GenBank/DDBJ databases">
        <title>Chromosome-level genome of Pogonophryne albipinna.</title>
        <authorList>
            <person name="Jo E."/>
        </authorList>
    </citation>
    <scope>NUCLEOTIDE SEQUENCE</scope>
    <source>
        <strain evidence="1">SGF0006</strain>
        <tissue evidence="1">Muscle</tissue>
    </source>
</reference>
<proteinExistence type="predicted"/>
<feature type="non-terminal residue" evidence="1">
    <location>
        <position position="1"/>
    </location>
</feature>
<dbReference type="AlphaFoldDB" id="A0AAD6F8J1"/>
<accession>A0AAD6F8J1</accession>
<organism evidence="1 2">
    <name type="scientific">Pogonophryne albipinna</name>
    <dbReference type="NCBI Taxonomy" id="1090488"/>
    <lineage>
        <taxon>Eukaryota</taxon>
        <taxon>Metazoa</taxon>
        <taxon>Chordata</taxon>
        <taxon>Craniata</taxon>
        <taxon>Vertebrata</taxon>
        <taxon>Euteleostomi</taxon>
        <taxon>Actinopterygii</taxon>
        <taxon>Neopterygii</taxon>
        <taxon>Teleostei</taxon>
        <taxon>Neoteleostei</taxon>
        <taxon>Acanthomorphata</taxon>
        <taxon>Eupercaria</taxon>
        <taxon>Perciformes</taxon>
        <taxon>Notothenioidei</taxon>
        <taxon>Pogonophryne</taxon>
    </lineage>
</organism>
<dbReference type="Proteomes" id="UP001219934">
    <property type="component" value="Unassembled WGS sequence"/>
</dbReference>